<dbReference type="InterPro" id="IPR016032">
    <property type="entry name" value="Sig_transdc_resp-reg_C-effctor"/>
</dbReference>
<dbReference type="Gene3D" id="3.40.50.300">
    <property type="entry name" value="P-loop containing nucleotide triphosphate hydrolases"/>
    <property type="match status" value="1"/>
</dbReference>
<dbReference type="KEGG" id="ams:AMIS_65280"/>
<dbReference type="InterPro" id="IPR027417">
    <property type="entry name" value="P-loop_NTPase"/>
</dbReference>
<dbReference type="AlphaFoldDB" id="I0HFG1"/>
<sequence>MVRDDHGRRAGWDNVRFEVLGPFQVRDGERVVDIGRPQHRAVLAALLIDAGRVVPAEVLLGRVWGEQPGAGGTASLYACISRLRKRLGPIIVTQAPGYRLDVAGRDIDAVRFSELVSAARRAIAAGRPEDARAHVTEALALHRGTPYGGIRSDFAAHEVSRLEDQVLAATELAAELDLTLGREADLVTWLPDTVAAHPLREGMRGTLMTALYRLGRQAEALRLYDEAQRLLSDELGVDPGPALQRLHTLVLRQDPSLDAAPETPRPRATPRTAEAATPQPARDDMVGRDQELGRCRAALHRARDGAPAVVVVYGEAGIGKTRLVEEVTRDRGDVAWGRCFDHAGSPAFGPWAQVLATLAELRGSGLVTRALTGRGAEAALLLPPHAVPGARPAPVAGAPEVARARLYDAVTAFLEAMAAERPVTVVLEDLHWADPESAELTEYVAATARAGGLALLMTVRTPAEDGGAQGETLLAALARRPGTERVALHGLDTADVRRFAAGRLGTDVDGEAAERLRRRTDGNPFYIAELVRLLGEERQISGRALGTVPTTVRAVIERRLRHLDPATRELLATAAVLGRGFDLRVLGDVAGRTPAEVAAGLDPAATAGILVPDPESPGRWSFAHALVQDTLATVTGPMRRAALHAQVAETLERRHDGDLAAVAASLAHHHAAAGLMGDPARAVSFSLLAAEAAQERLAFGEGRRHLERALDLVSSVPGAAAAELELRARVQLGSLLTLLYGYNAEEVSVQRRRALRLATETGSTEHLLSALWGTWGIALVSGDFPAADAVADEMAAACANDPLMELAYHHARGQIRYHQGRLLEAKGHLERAAELADRHAKAVRLEIFLQHPAVAARSWLAKVLALMGDTAASDEAARMAEVRNRAVGDPYTATYIDILEGWRAVFLDRPEDALRHGEHGYAVAEEHGFAQLVAFSLVPRGWGRARHGRTAEGATDIERAIAIFSSQPTGHMFGPIMAYALADALRVAGRTEEALETTEAGIAEGERIGERFFLAGLYLQRAELTGDGAHDRERAAGIAREQSAGLFLRGRE</sequence>
<proteinExistence type="inferred from homology"/>
<dbReference type="PANTHER" id="PTHR35807">
    <property type="entry name" value="TRANSCRIPTIONAL REGULATOR REDD-RELATED"/>
    <property type="match status" value="1"/>
</dbReference>
<dbReference type="Gene3D" id="1.10.10.10">
    <property type="entry name" value="Winged helix-like DNA-binding domain superfamily/Winged helix DNA-binding domain"/>
    <property type="match status" value="1"/>
</dbReference>
<evidence type="ECO:0000259" key="7">
    <source>
        <dbReference type="PROSITE" id="PS51755"/>
    </source>
</evidence>
<dbReference type="PANTHER" id="PTHR35807:SF1">
    <property type="entry name" value="TRANSCRIPTIONAL REGULATOR REDD"/>
    <property type="match status" value="1"/>
</dbReference>
<dbReference type="Proteomes" id="UP000007882">
    <property type="component" value="Chromosome"/>
</dbReference>
<dbReference type="EMBL" id="AP012319">
    <property type="protein sequence ID" value="BAL91748.1"/>
    <property type="molecule type" value="Genomic_DNA"/>
</dbReference>
<dbReference type="InterPro" id="IPR001867">
    <property type="entry name" value="OmpR/PhoB-type_DNA-bd"/>
</dbReference>
<evidence type="ECO:0000256" key="4">
    <source>
        <dbReference type="ARBA" id="ARBA00023163"/>
    </source>
</evidence>
<dbReference type="Pfam" id="PF03704">
    <property type="entry name" value="BTAD"/>
    <property type="match status" value="1"/>
</dbReference>
<dbReference type="InterPro" id="IPR051677">
    <property type="entry name" value="AfsR-DnrI-RedD_regulator"/>
</dbReference>
<keyword evidence="3 5" id="KW-0238">DNA-binding</keyword>
<organism evidence="8 9">
    <name type="scientific">Actinoplanes missouriensis (strain ATCC 14538 / DSM 43046 / CBS 188.64 / JCM 3121 / NBRC 102363 / NCIMB 12654 / NRRL B-3342 / UNCC 431)</name>
    <dbReference type="NCBI Taxonomy" id="512565"/>
    <lineage>
        <taxon>Bacteria</taxon>
        <taxon>Bacillati</taxon>
        <taxon>Actinomycetota</taxon>
        <taxon>Actinomycetes</taxon>
        <taxon>Micromonosporales</taxon>
        <taxon>Micromonosporaceae</taxon>
        <taxon>Actinoplanes</taxon>
    </lineage>
</organism>
<dbReference type="SMART" id="SM00862">
    <property type="entry name" value="Trans_reg_C"/>
    <property type="match status" value="1"/>
</dbReference>
<dbReference type="SUPFAM" id="SSF48452">
    <property type="entry name" value="TPR-like"/>
    <property type="match status" value="3"/>
</dbReference>
<dbReference type="SUPFAM" id="SSF52540">
    <property type="entry name" value="P-loop containing nucleoside triphosphate hydrolases"/>
    <property type="match status" value="1"/>
</dbReference>
<name>I0HFG1_ACTM4</name>
<dbReference type="Gene3D" id="1.25.40.10">
    <property type="entry name" value="Tetratricopeptide repeat domain"/>
    <property type="match status" value="2"/>
</dbReference>
<gene>
    <name evidence="8" type="ordered locus">AMIS_65280</name>
</gene>
<dbReference type="HOGENOM" id="CLU_004435_1_0_11"/>
<feature type="domain" description="OmpR/PhoB-type" evidence="7">
    <location>
        <begin position="7"/>
        <end position="102"/>
    </location>
</feature>
<dbReference type="RefSeq" id="WP_014446633.1">
    <property type="nucleotide sequence ID" value="NC_017093.1"/>
</dbReference>
<dbReference type="SMART" id="SM01043">
    <property type="entry name" value="BTAD"/>
    <property type="match status" value="1"/>
</dbReference>
<dbReference type="SUPFAM" id="SSF46894">
    <property type="entry name" value="C-terminal effector domain of the bipartite response regulators"/>
    <property type="match status" value="1"/>
</dbReference>
<dbReference type="PROSITE" id="PS51755">
    <property type="entry name" value="OMPR_PHOB"/>
    <property type="match status" value="1"/>
</dbReference>
<dbReference type="Pfam" id="PF13191">
    <property type="entry name" value="AAA_16"/>
    <property type="match status" value="1"/>
</dbReference>
<keyword evidence="4" id="KW-0804">Transcription</keyword>
<dbReference type="eggNOG" id="COG3629">
    <property type="taxonomic scope" value="Bacteria"/>
</dbReference>
<feature type="region of interest" description="Disordered" evidence="6">
    <location>
        <begin position="253"/>
        <end position="285"/>
    </location>
</feature>
<dbReference type="InterPro" id="IPR005158">
    <property type="entry name" value="BTAD"/>
</dbReference>
<accession>I0HFG1</accession>
<keyword evidence="2" id="KW-0805">Transcription regulation</keyword>
<dbReference type="PATRIC" id="fig|512565.3.peg.6529"/>
<protein>
    <submittedName>
        <fullName evidence="8">Putative SARP-family transcriptional regulator</fullName>
    </submittedName>
</protein>
<dbReference type="InterPro" id="IPR041664">
    <property type="entry name" value="AAA_16"/>
</dbReference>
<evidence type="ECO:0000313" key="8">
    <source>
        <dbReference type="EMBL" id="BAL91748.1"/>
    </source>
</evidence>
<evidence type="ECO:0000256" key="5">
    <source>
        <dbReference type="PROSITE-ProRule" id="PRU01091"/>
    </source>
</evidence>
<evidence type="ECO:0000313" key="9">
    <source>
        <dbReference type="Proteomes" id="UP000007882"/>
    </source>
</evidence>
<dbReference type="InterPro" id="IPR011990">
    <property type="entry name" value="TPR-like_helical_dom_sf"/>
</dbReference>
<feature type="DNA-binding region" description="OmpR/PhoB-type" evidence="5">
    <location>
        <begin position="7"/>
        <end position="102"/>
    </location>
</feature>
<dbReference type="GO" id="GO:0000160">
    <property type="term" value="P:phosphorelay signal transduction system"/>
    <property type="evidence" value="ECO:0007669"/>
    <property type="project" value="InterPro"/>
</dbReference>
<keyword evidence="9" id="KW-1185">Reference proteome</keyword>
<evidence type="ECO:0000256" key="1">
    <source>
        <dbReference type="ARBA" id="ARBA00005820"/>
    </source>
</evidence>
<dbReference type="CDD" id="cd15831">
    <property type="entry name" value="BTAD"/>
    <property type="match status" value="1"/>
</dbReference>
<dbReference type="GO" id="GO:0006355">
    <property type="term" value="P:regulation of DNA-templated transcription"/>
    <property type="evidence" value="ECO:0007669"/>
    <property type="project" value="InterPro"/>
</dbReference>
<dbReference type="Pfam" id="PF00486">
    <property type="entry name" value="Trans_reg_C"/>
    <property type="match status" value="1"/>
</dbReference>
<evidence type="ECO:0000256" key="2">
    <source>
        <dbReference type="ARBA" id="ARBA00023015"/>
    </source>
</evidence>
<feature type="compositionally biased region" description="Low complexity" evidence="6">
    <location>
        <begin position="269"/>
        <end position="280"/>
    </location>
</feature>
<evidence type="ECO:0000256" key="6">
    <source>
        <dbReference type="SAM" id="MobiDB-lite"/>
    </source>
</evidence>
<reference evidence="8 9" key="1">
    <citation type="submission" date="2012-02" db="EMBL/GenBank/DDBJ databases">
        <title>Complete genome sequence of Actinoplanes missouriensis 431 (= NBRC 102363).</title>
        <authorList>
            <person name="Ohnishi Y."/>
            <person name="Ishikawa J."/>
            <person name="Sekine M."/>
            <person name="Hosoyama A."/>
            <person name="Harada T."/>
            <person name="Narita H."/>
            <person name="Hata T."/>
            <person name="Konno Y."/>
            <person name="Tutikane K."/>
            <person name="Fujita N."/>
            <person name="Horinouchi S."/>
            <person name="Hayakawa M."/>
        </authorList>
    </citation>
    <scope>NUCLEOTIDE SEQUENCE [LARGE SCALE GENOMIC DNA]</scope>
    <source>
        <strain evidence="9">ATCC 14538 / DSM 43046 / CBS 188.64 / JCM 3121 / NBRC 102363 / NCIMB 12654 / NRRL B-3342 / UNCC 431</strain>
    </source>
</reference>
<dbReference type="STRING" id="512565.AMIS_65280"/>
<dbReference type="GO" id="GO:0003677">
    <property type="term" value="F:DNA binding"/>
    <property type="evidence" value="ECO:0007669"/>
    <property type="project" value="UniProtKB-UniRule"/>
</dbReference>
<dbReference type="InterPro" id="IPR036388">
    <property type="entry name" value="WH-like_DNA-bd_sf"/>
</dbReference>
<evidence type="ECO:0000256" key="3">
    <source>
        <dbReference type="ARBA" id="ARBA00023125"/>
    </source>
</evidence>
<comment type="similarity">
    <text evidence="1">Belongs to the AfsR/DnrI/RedD regulatory family.</text>
</comment>